<dbReference type="Proteomes" id="UP000234667">
    <property type="component" value="Unassembled WGS sequence"/>
</dbReference>
<gene>
    <name evidence="1" type="ORF">CWN49_22615</name>
</gene>
<comment type="caution">
    <text evidence="1">The sequence shown here is derived from an EMBL/GenBank/DDBJ whole genome shotgun (WGS) entry which is preliminary data.</text>
</comment>
<evidence type="ECO:0000313" key="2">
    <source>
        <dbReference type="Proteomes" id="UP000234667"/>
    </source>
</evidence>
<accession>A0A2J5PIH1</accession>
<dbReference type="AlphaFoldDB" id="A0A2J5PIH1"/>
<reference evidence="1 2" key="2">
    <citation type="submission" date="2018-01" db="EMBL/GenBank/DDBJ databases">
        <title>Genomic study of Klebsiella pneumoniae.</title>
        <authorList>
            <person name="Yang Y."/>
            <person name="Bicalho R."/>
        </authorList>
    </citation>
    <scope>NUCLEOTIDE SEQUENCE [LARGE SCALE GENOMIC DNA]</scope>
    <source>
        <strain evidence="1 2">A10</strain>
    </source>
</reference>
<reference evidence="1 2" key="1">
    <citation type="submission" date="2017-11" db="EMBL/GenBank/DDBJ databases">
        <authorList>
            <person name="Han C.G."/>
        </authorList>
    </citation>
    <scope>NUCLEOTIDE SEQUENCE [LARGE SCALE GENOMIC DNA]</scope>
    <source>
        <strain evidence="1 2">A10</strain>
    </source>
</reference>
<proteinExistence type="predicted"/>
<dbReference type="EMBL" id="PIDR01000834">
    <property type="protein sequence ID" value="PLO65724.1"/>
    <property type="molecule type" value="Genomic_DNA"/>
</dbReference>
<feature type="non-terminal residue" evidence="1">
    <location>
        <position position="190"/>
    </location>
</feature>
<sequence length="190" mass="19212">MNNSAMPSRLTVVFSASGDKNTIPVNSTSETLADGLAAMDSGFPPLTRIALSAGGKPPKGQDFNGIFNDAYTRLQWEQAGGFYTFDSAFSAAIGGYPKGAILINSARDGFWQSTIENNTTNPDAGGIGWINFSSGRLLNVQTFLSSGTYTPTPGTKSAVVEMVGGGGGSDAAPATGAGQVSIVSGGGAGS</sequence>
<evidence type="ECO:0000313" key="1">
    <source>
        <dbReference type="EMBL" id="PLO65724.1"/>
    </source>
</evidence>
<organism evidence="1 2">
    <name type="scientific">Klebsiella michiganensis</name>
    <dbReference type="NCBI Taxonomy" id="1134687"/>
    <lineage>
        <taxon>Bacteria</taxon>
        <taxon>Pseudomonadati</taxon>
        <taxon>Pseudomonadota</taxon>
        <taxon>Gammaproteobacteria</taxon>
        <taxon>Enterobacterales</taxon>
        <taxon>Enterobacteriaceae</taxon>
        <taxon>Klebsiella/Raoultella group</taxon>
        <taxon>Klebsiella</taxon>
    </lineage>
</organism>
<name>A0A2J5PIH1_9ENTR</name>
<protein>
    <submittedName>
        <fullName evidence="1">Uncharacterized protein</fullName>
    </submittedName>
</protein>